<dbReference type="InParanoid" id="A0A251S1M5"/>
<name>A0A251S1M5_HELAN</name>
<organism evidence="2 3">
    <name type="scientific">Helianthus annuus</name>
    <name type="common">Common sunflower</name>
    <dbReference type="NCBI Taxonomy" id="4232"/>
    <lineage>
        <taxon>Eukaryota</taxon>
        <taxon>Viridiplantae</taxon>
        <taxon>Streptophyta</taxon>
        <taxon>Embryophyta</taxon>
        <taxon>Tracheophyta</taxon>
        <taxon>Spermatophyta</taxon>
        <taxon>Magnoliopsida</taxon>
        <taxon>eudicotyledons</taxon>
        <taxon>Gunneridae</taxon>
        <taxon>Pentapetalae</taxon>
        <taxon>asterids</taxon>
        <taxon>campanulids</taxon>
        <taxon>Asterales</taxon>
        <taxon>Asteraceae</taxon>
        <taxon>Asteroideae</taxon>
        <taxon>Heliantheae alliance</taxon>
        <taxon>Heliantheae</taxon>
        <taxon>Helianthus</taxon>
    </lineage>
</organism>
<keyword evidence="1" id="KW-0472">Membrane</keyword>
<dbReference type="Proteomes" id="UP000215914">
    <property type="component" value="Chromosome 16"/>
</dbReference>
<keyword evidence="3" id="KW-1185">Reference proteome</keyword>
<sequence>MIDCRWRWQCLDKYRRRYFYFGEVQSGNPTIPFIFLCFCFFYIPKFSGYLRQPVSITVWQRRLVVVLGLVEVLFRCGWFGFAVGSVRLVITRLTNPYTKTKRLLHRFDWWLWLSECGGEVYGSRSSNSAFRVNTSQDNSVSVRSTRVRPGQLTEPTRVNSVGSRFGSTVQVWVQILALRCSVQTGHSQRFGSANQSTHVTRSTFSQHSRHLVNSRPDKVLSVASCIFKTKERLE</sequence>
<protein>
    <submittedName>
        <fullName evidence="2">Uncharacterized protein</fullName>
    </submittedName>
</protein>
<dbReference type="AlphaFoldDB" id="A0A251S1M5"/>
<proteinExistence type="predicted"/>
<feature type="transmembrane region" description="Helical" evidence="1">
    <location>
        <begin position="20"/>
        <end position="43"/>
    </location>
</feature>
<keyword evidence="1" id="KW-1133">Transmembrane helix</keyword>
<feature type="transmembrane region" description="Helical" evidence="1">
    <location>
        <begin position="63"/>
        <end position="90"/>
    </location>
</feature>
<evidence type="ECO:0000313" key="3">
    <source>
        <dbReference type="Proteomes" id="UP000215914"/>
    </source>
</evidence>
<dbReference type="EMBL" id="CM007905">
    <property type="protein sequence ID" value="OTF92514.1"/>
    <property type="molecule type" value="Genomic_DNA"/>
</dbReference>
<evidence type="ECO:0000313" key="2">
    <source>
        <dbReference type="EMBL" id="OTF92514.1"/>
    </source>
</evidence>
<keyword evidence="1" id="KW-0812">Transmembrane</keyword>
<gene>
    <name evidence="2" type="ORF">HannXRQ_Chr16g0522721</name>
</gene>
<accession>A0A251S1M5</accession>
<evidence type="ECO:0000256" key="1">
    <source>
        <dbReference type="SAM" id="Phobius"/>
    </source>
</evidence>
<reference evidence="3" key="1">
    <citation type="journal article" date="2017" name="Nature">
        <title>The sunflower genome provides insights into oil metabolism, flowering and Asterid evolution.</title>
        <authorList>
            <person name="Badouin H."/>
            <person name="Gouzy J."/>
            <person name="Grassa C.J."/>
            <person name="Murat F."/>
            <person name="Staton S.E."/>
            <person name="Cottret L."/>
            <person name="Lelandais-Briere C."/>
            <person name="Owens G.L."/>
            <person name="Carrere S."/>
            <person name="Mayjonade B."/>
            <person name="Legrand L."/>
            <person name="Gill N."/>
            <person name="Kane N.C."/>
            <person name="Bowers J.E."/>
            <person name="Hubner S."/>
            <person name="Bellec A."/>
            <person name="Berard A."/>
            <person name="Berges H."/>
            <person name="Blanchet N."/>
            <person name="Boniface M.C."/>
            <person name="Brunel D."/>
            <person name="Catrice O."/>
            <person name="Chaidir N."/>
            <person name="Claudel C."/>
            <person name="Donnadieu C."/>
            <person name="Faraut T."/>
            <person name="Fievet G."/>
            <person name="Helmstetter N."/>
            <person name="King M."/>
            <person name="Knapp S.J."/>
            <person name="Lai Z."/>
            <person name="Le Paslier M.C."/>
            <person name="Lippi Y."/>
            <person name="Lorenzon L."/>
            <person name="Mandel J.R."/>
            <person name="Marage G."/>
            <person name="Marchand G."/>
            <person name="Marquand E."/>
            <person name="Bret-Mestries E."/>
            <person name="Morien E."/>
            <person name="Nambeesan S."/>
            <person name="Nguyen T."/>
            <person name="Pegot-Espagnet P."/>
            <person name="Pouilly N."/>
            <person name="Raftis F."/>
            <person name="Sallet E."/>
            <person name="Schiex T."/>
            <person name="Thomas J."/>
            <person name="Vandecasteele C."/>
            <person name="Vares D."/>
            <person name="Vear F."/>
            <person name="Vautrin S."/>
            <person name="Crespi M."/>
            <person name="Mangin B."/>
            <person name="Burke J.M."/>
            <person name="Salse J."/>
            <person name="Munos S."/>
            <person name="Vincourt P."/>
            <person name="Rieseberg L.H."/>
            <person name="Langlade N.B."/>
        </authorList>
    </citation>
    <scope>NUCLEOTIDE SEQUENCE [LARGE SCALE GENOMIC DNA]</scope>
    <source>
        <strain evidence="3">cv. SF193</strain>
    </source>
</reference>